<proteinExistence type="predicted"/>
<evidence type="ECO:0000313" key="1">
    <source>
        <dbReference type="EMBL" id="GAH91438.1"/>
    </source>
</evidence>
<protein>
    <submittedName>
        <fullName evidence="1">Uncharacterized protein</fullName>
    </submittedName>
</protein>
<feature type="non-terminal residue" evidence="1">
    <location>
        <position position="1"/>
    </location>
</feature>
<accession>X1LBE2</accession>
<name>X1LBE2_9ZZZZ</name>
<comment type="caution">
    <text evidence="1">The sequence shown here is derived from an EMBL/GenBank/DDBJ whole genome shotgun (WGS) entry which is preliminary data.</text>
</comment>
<dbReference type="AlphaFoldDB" id="X1LBE2"/>
<reference evidence="1" key="1">
    <citation type="journal article" date="2014" name="Front. Microbiol.">
        <title>High frequency of phylogenetically diverse reductive dehalogenase-homologous genes in deep subseafloor sedimentary metagenomes.</title>
        <authorList>
            <person name="Kawai M."/>
            <person name="Futagami T."/>
            <person name="Toyoda A."/>
            <person name="Takaki Y."/>
            <person name="Nishi S."/>
            <person name="Hori S."/>
            <person name="Arai W."/>
            <person name="Tsubouchi T."/>
            <person name="Morono Y."/>
            <person name="Uchiyama I."/>
            <person name="Ito T."/>
            <person name="Fujiyama A."/>
            <person name="Inagaki F."/>
            <person name="Takami H."/>
        </authorList>
    </citation>
    <scope>NUCLEOTIDE SEQUENCE</scope>
    <source>
        <strain evidence="1">Expedition CK06-06</strain>
    </source>
</reference>
<sequence length="31" mass="3418">DGVHYGFSGKIACKRNNGMPRRAIALLLPDF</sequence>
<gene>
    <name evidence="1" type="ORF">S03H2_72617</name>
</gene>
<organism evidence="1">
    <name type="scientific">marine sediment metagenome</name>
    <dbReference type="NCBI Taxonomy" id="412755"/>
    <lineage>
        <taxon>unclassified sequences</taxon>
        <taxon>metagenomes</taxon>
        <taxon>ecological metagenomes</taxon>
    </lineage>
</organism>
<dbReference type="EMBL" id="BARU01049217">
    <property type="protein sequence ID" value="GAH91438.1"/>
    <property type="molecule type" value="Genomic_DNA"/>
</dbReference>